<comment type="caution">
    <text evidence="1">The sequence shown here is derived from an EMBL/GenBank/DDBJ whole genome shotgun (WGS) entry which is preliminary data.</text>
</comment>
<keyword evidence="2" id="KW-1185">Reference proteome</keyword>
<organism evidence="1 2">
    <name type="scientific">Hibiscus sabdariffa</name>
    <name type="common">roselle</name>
    <dbReference type="NCBI Taxonomy" id="183260"/>
    <lineage>
        <taxon>Eukaryota</taxon>
        <taxon>Viridiplantae</taxon>
        <taxon>Streptophyta</taxon>
        <taxon>Embryophyta</taxon>
        <taxon>Tracheophyta</taxon>
        <taxon>Spermatophyta</taxon>
        <taxon>Magnoliopsida</taxon>
        <taxon>eudicotyledons</taxon>
        <taxon>Gunneridae</taxon>
        <taxon>Pentapetalae</taxon>
        <taxon>rosids</taxon>
        <taxon>malvids</taxon>
        <taxon>Malvales</taxon>
        <taxon>Malvaceae</taxon>
        <taxon>Malvoideae</taxon>
        <taxon>Hibiscus</taxon>
    </lineage>
</organism>
<proteinExistence type="predicted"/>
<evidence type="ECO:0000313" key="1">
    <source>
        <dbReference type="EMBL" id="KAK9013282.1"/>
    </source>
</evidence>
<dbReference type="EMBL" id="JBBPBN010000022">
    <property type="protein sequence ID" value="KAK9013282.1"/>
    <property type="molecule type" value="Genomic_DNA"/>
</dbReference>
<reference evidence="1 2" key="1">
    <citation type="journal article" date="2024" name="G3 (Bethesda)">
        <title>Genome assembly of Hibiscus sabdariffa L. provides insights into metabolisms of medicinal natural products.</title>
        <authorList>
            <person name="Kim T."/>
        </authorList>
    </citation>
    <scope>NUCLEOTIDE SEQUENCE [LARGE SCALE GENOMIC DNA]</scope>
    <source>
        <strain evidence="1">TK-2024</strain>
        <tissue evidence="1">Old leaves</tissue>
    </source>
</reference>
<sequence>MKLLIPTYDCSNHVELLAGTLEYDGMNCTGGGSVKFNVDGAFNAVSAGCGGVLRNNNGDVSAIFYGPADHVGVDFNELLAIRTQFPSLLRQQGWVRPLDLDVGSEFLKL</sequence>
<gene>
    <name evidence="1" type="ORF">V6N11_041296</name>
</gene>
<dbReference type="Proteomes" id="UP001396334">
    <property type="component" value="Unassembled WGS sequence"/>
</dbReference>
<protein>
    <recommendedName>
        <fullName evidence="3">RNase H type-1 domain-containing protein</fullName>
    </recommendedName>
</protein>
<evidence type="ECO:0000313" key="2">
    <source>
        <dbReference type="Proteomes" id="UP001396334"/>
    </source>
</evidence>
<evidence type="ECO:0008006" key="3">
    <source>
        <dbReference type="Google" id="ProtNLM"/>
    </source>
</evidence>
<name>A0ABR2RKR2_9ROSI</name>
<accession>A0ABR2RKR2</accession>